<evidence type="ECO:0000313" key="2">
    <source>
        <dbReference type="Proteomes" id="UP000603728"/>
    </source>
</evidence>
<gene>
    <name evidence="1" type="ORF">JI750_08950</name>
</gene>
<dbReference type="EMBL" id="JAERSF010000002">
    <property type="protein sequence ID" value="MBL0737008.1"/>
    <property type="molecule type" value="Genomic_DNA"/>
</dbReference>
<protein>
    <submittedName>
        <fullName evidence="1">Uncharacterized protein</fullName>
    </submittedName>
</protein>
<accession>A0ABS1KCH2</accession>
<dbReference type="RefSeq" id="WP_202000526.1">
    <property type="nucleotide sequence ID" value="NZ_JAERSF010000002.1"/>
</dbReference>
<dbReference type="Proteomes" id="UP000603728">
    <property type="component" value="Unassembled WGS sequence"/>
</dbReference>
<evidence type="ECO:0000313" key="1">
    <source>
        <dbReference type="EMBL" id="MBL0737008.1"/>
    </source>
</evidence>
<sequence length="226" mass="26318">MEKITVNKLIDFRRKSDKTRLTFINNINKAEIATPEDGGGGDYWVSCVSAINRIFKTDDTGFIEEKINYLYNKINETEDLKTKNRFQKNIDILHVFEDFDYKHLKPTDELNFLKNSNSKSLITINGVSIELKPTHIFTYNNLDFKEIGAVWFIVKKDGFKHGELGMFCDIMYRYLSATYSNKFKVNPENCIAVDLFNGYDVNYSQIIKNEIPHLLDNTIDDLKKLL</sequence>
<keyword evidence="2" id="KW-1185">Reference proteome</keyword>
<organism evidence="1 2">
    <name type="scientific">Flavobacterium tagetis</name>
    <dbReference type="NCBI Taxonomy" id="2801336"/>
    <lineage>
        <taxon>Bacteria</taxon>
        <taxon>Pseudomonadati</taxon>
        <taxon>Bacteroidota</taxon>
        <taxon>Flavobacteriia</taxon>
        <taxon>Flavobacteriales</taxon>
        <taxon>Flavobacteriaceae</taxon>
        <taxon>Flavobacterium</taxon>
    </lineage>
</organism>
<proteinExistence type="predicted"/>
<name>A0ABS1KCH2_9FLAO</name>
<comment type="caution">
    <text evidence="1">The sequence shown here is derived from an EMBL/GenBank/DDBJ whole genome shotgun (WGS) entry which is preliminary data.</text>
</comment>
<reference evidence="1 2" key="1">
    <citation type="submission" date="2021-01" db="EMBL/GenBank/DDBJ databases">
        <title>Genome seq and assembly of Flavobacterium sp. GN10.</title>
        <authorList>
            <person name="Chhetri G."/>
        </authorList>
    </citation>
    <scope>NUCLEOTIDE SEQUENCE [LARGE SCALE GENOMIC DNA]</scope>
    <source>
        <strain evidence="1 2">GN10</strain>
    </source>
</reference>